<organism evidence="2 3">
    <name type="scientific">Trichonephila inaurata madagascariensis</name>
    <dbReference type="NCBI Taxonomy" id="2747483"/>
    <lineage>
        <taxon>Eukaryota</taxon>
        <taxon>Metazoa</taxon>
        <taxon>Ecdysozoa</taxon>
        <taxon>Arthropoda</taxon>
        <taxon>Chelicerata</taxon>
        <taxon>Arachnida</taxon>
        <taxon>Araneae</taxon>
        <taxon>Araneomorphae</taxon>
        <taxon>Entelegynae</taxon>
        <taxon>Araneoidea</taxon>
        <taxon>Nephilidae</taxon>
        <taxon>Trichonephila</taxon>
        <taxon>Trichonephila inaurata</taxon>
    </lineage>
</organism>
<evidence type="ECO:0000313" key="3">
    <source>
        <dbReference type="Proteomes" id="UP000886998"/>
    </source>
</evidence>
<name>A0A8X6YU81_9ARAC</name>
<dbReference type="AlphaFoldDB" id="A0A8X6YU81"/>
<feature type="region of interest" description="Disordered" evidence="1">
    <location>
        <begin position="263"/>
        <end position="282"/>
    </location>
</feature>
<feature type="compositionally biased region" description="Low complexity" evidence="1">
    <location>
        <begin position="208"/>
        <end position="219"/>
    </location>
</feature>
<protein>
    <submittedName>
        <fullName evidence="2">Uncharacterized protein</fullName>
    </submittedName>
</protein>
<evidence type="ECO:0000313" key="2">
    <source>
        <dbReference type="EMBL" id="GFY77859.1"/>
    </source>
</evidence>
<keyword evidence="3" id="KW-1185">Reference proteome</keyword>
<feature type="compositionally biased region" description="Polar residues" evidence="1">
    <location>
        <begin position="265"/>
        <end position="278"/>
    </location>
</feature>
<dbReference type="Proteomes" id="UP000886998">
    <property type="component" value="Unassembled WGS sequence"/>
</dbReference>
<accession>A0A8X6YU81</accession>
<feature type="compositionally biased region" description="Polar residues" evidence="1">
    <location>
        <begin position="195"/>
        <end position="207"/>
    </location>
</feature>
<dbReference type="EMBL" id="BMAV01022690">
    <property type="protein sequence ID" value="GFY77859.1"/>
    <property type="molecule type" value="Genomic_DNA"/>
</dbReference>
<comment type="caution">
    <text evidence="2">The sequence shown here is derived from an EMBL/GenBank/DDBJ whole genome shotgun (WGS) entry which is preliminary data.</text>
</comment>
<feature type="region of interest" description="Disordered" evidence="1">
    <location>
        <begin position="195"/>
        <end position="231"/>
    </location>
</feature>
<evidence type="ECO:0000256" key="1">
    <source>
        <dbReference type="SAM" id="MobiDB-lite"/>
    </source>
</evidence>
<reference evidence="2" key="1">
    <citation type="submission" date="2020-08" db="EMBL/GenBank/DDBJ databases">
        <title>Multicomponent nature underlies the extraordinary mechanical properties of spider dragline silk.</title>
        <authorList>
            <person name="Kono N."/>
            <person name="Nakamura H."/>
            <person name="Mori M."/>
            <person name="Yoshida Y."/>
            <person name="Ohtoshi R."/>
            <person name="Malay A.D."/>
            <person name="Moran D.A.P."/>
            <person name="Tomita M."/>
            <person name="Numata K."/>
            <person name="Arakawa K."/>
        </authorList>
    </citation>
    <scope>NUCLEOTIDE SEQUENCE</scope>
</reference>
<proteinExistence type="predicted"/>
<sequence length="499" mass="56042">MKCCRIFYSYFSENWVAIRPGLPEGVHTKDFSSTNWPVMDHPSTFWARNEEDDFPILPGVDVDDISSLNFPIIEQQPSPSSAGNVEGDITDTLPSSLKALVIDFSAYILKLMGLPVASNSQNEEERNGEENGCSTMDGTVASTFGEQFKNKEKFTSKDENVSLINEECYKLAEKFDFDSTEETDIVNENVLNTSTVQPSCSSHDNTFSAPMSTDSASSSRQLTQPPEEDDEVQYLYSKPAPLPNQYVGSDPFERVYVFNPPLLSDQPSSSRAPTGASNDDNEVQFVCNKPGPIPTQHSICNPHIIRRFFWLNPSENPPTDGPRTSLAPIEPLNEDDDDVVFLGCKINSTNSESSQHLPHLYSATNEVSSFRTPLGTPGPECCLVHSLRPVEPPLPIREARENLMRDDMDVHTVASHEVYFPVGDVNVPTSTSQENESFDRAFEEKQHNARSHTAQVAEDFLLHVQSHPQPIRFWTYNSIEHFWYQLKHQMQSRQSAHDL</sequence>
<gene>
    <name evidence="2" type="ORF">TNIN_73211</name>
</gene>
<feature type="region of interest" description="Disordered" evidence="1">
    <location>
        <begin position="119"/>
        <end position="139"/>
    </location>
</feature>